<dbReference type="PROSITE" id="PS01031">
    <property type="entry name" value="SHSP"/>
    <property type="match status" value="1"/>
</dbReference>
<accession>A0A6I6JIC8</accession>
<reference evidence="4 5" key="1">
    <citation type="submission" date="2019-11" db="EMBL/GenBank/DDBJ databases">
        <authorList>
            <person name="Zheng R.K."/>
            <person name="Sun C.M."/>
        </authorList>
    </citation>
    <scope>NUCLEOTIDE SEQUENCE [LARGE SCALE GENOMIC DNA]</scope>
    <source>
        <strain evidence="4 5">WC007</strain>
    </source>
</reference>
<gene>
    <name evidence="4" type="ORF">GM418_02155</name>
</gene>
<dbReference type="PANTHER" id="PTHR11527">
    <property type="entry name" value="HEAT-SHOCK PROTEIN 20 FAMILY MEMBER"/>
    <property type="match status" value="1"/>
</dbReference>
<evidence type="ECO:0000256" key="2">
    <source>
        <dbReference type="RuleBase" id="RU003616"/>
    </source>
</evidence>
<dbReference type="Proteomes" id="UP000428260">
    <property type="component" value="Chromosome"/>
</dbReference>
<feature type="domain" description="SHSP" evidence="3">
    <location>
        <begin position="34"/>
        <end position="150"/>
    </location>
</feature>
<comment type="similarity">
    <text evidence="1 2">Belongs to the small heat shock protein (HSP20) family.</text>
</comment>
<dbReference type="Pfam" id="PF00011">
    <property type="entry name" value="HSP20"/>
    <property type="match status" value="1"/>
</dbReference>
<evidence type="ECO:0000313" key="4">
    <source>
        <dbReference type="EMBL" id="QGY42496.1"/>
    </source>
</evidence>
<name>A0A6I6JIC8_9BACT</name>
<dbReference type="InterPro" id="IPR002068">
    <property type="entry name" value="A-crystallin/Hsp20_dom"/>
</dbReference>
<evidence type="ECO:0000256" key="1">
    <source>
        <dbReference type="PROSITE-ProRule" id="PRU00285"/>
    </source>
</evidence>
<dbReference type="KEGG" id="mcos:GM418_02155"/>
<dbReference type="InterPro" id="IPR031107">
    <property type="entry name" value="Small_HSP"/>
</dbReference>
<dbReference type="InterPro" id="IPR008978">
    <property type="entry name" value="HSP20-like_chaperone"/>
</dbReference>
<evidence type="ECO:0000259" key="3">
    <source>
        <dbReference type="PROSITE" id="PS01031"/>
    </source>
</evidence>
<dbReference type="CDD" id="cd06464">
    <property type="entry name" value="ACD_sHsps-like"/>
    <property type="match status" value="1"/>
</dbReference>
<protein>
    <submittedName>
        <fullName evidence="4">Hsp20 family protein</fullName>
    </submittedName>
</protein>
<dbReference type="SUPFAM" id="SSF49764">
    <property type="entry name" value="HSP20-like chaperones"/>
    <property type="match status" value="1"/>
</dbReference>
<proteinExistence type="inferred from homology"/>
<dbReference type="EMBL" id="CP046401">
    <property type="protein sequence ID" value="QGY42496.1"/>
    <property type="molecule type" value="Genomic_DNA"/>
</dbReference>
<dbReference type="Gene3D" id="2.60.40.790">
    <property type="match status" value="1"/>
</dbReference>
<organism evidence="4 5">
    <name type="scientific">Maribellus comscasis</name>
    <dbReference type="NCBI Taxonomy" id="2681766"/>
    <lineage>
        <taxon>Bacteria</taxon>
        <taxon>Pseudomonadati</taxon>
        <taxon>Bacteroidota</taxon>
        <taxon>Bacteroidia</taxon>
        <taxon>Marinilabiliales</taxon>
        <taxon>Prolixibacteraceae</taxon>
        <taxon>Maribellus</taxon>
    </lineage>
</organism>
<dbReference type="AlphaFoldDB" id="A0A6I6JIC8"/>
<dbReference type="RefSeq" id="WP_158862690.1">
    <property type="nucleotide sequence ID" value="NZ_CP046401.1"/>
</dbReference>
<evidence type="ECO:0000313" key="5">
    <source>
        <dbReference type="Proteomes" id="UP000428260"/>
    </source>
</evidence>
<keyword evidence="5" id="KW-1185">Reference proteome</keyword>
<sequence>MNLVRFQNPRYAVNKNLVDELFSNFLRNDYHENYLENCGNQPATNVFETEKDFRIELLLPGFPKEDVQINYHKNVLTIKVNKEDAKETKTEEYKYAHREFGAFNFEKNFKVPNSVDAENINAKFDNGILHIVLPKKEEALEKDPVDIKIA</sequence>